<feature type="compositionally biased region" description="Basic residues" evidence="1">
    <location>
        <begin position="219"/>
        <end position="233"/>
    </location>
</feature>
<dbReference type="Gramene" id="CDF34689">
    <property type="protein sequence ID" value="CDF34689"/>
    <property type="gene ID" value="CHC_T00003609001"/>
</dbReference>
<dbReference type="InterPro" id="IPR008833">
    <property type="entry name" value="Surf2"/>
</dbReference>
<evidence type="ECO:0000256" key="1">
    <source>
        <dbReference type="SAM" id="MobiDB-lite"/>
    </source>
</evidence>
<sequence length="417" mass="46426">MIGQVKSRKDHKIQFILQTDPPSSTVLECCTHVRLRRRWRNILGSEPVGPNAYHRPFLLHSKVRTTILSVRNKNTTSSLRAGLCLTSSQKMPSQSDVARYAAKHPSSTTLLPSGKLQFTKSGMEFAAMTSGKVLEAYANGLAYKRALQLKANEGYDFAQHEPYVVPHKHKDKNHFLFCKLTSSVLPRRKDVVIGHVNGKRFQRKFKEADRQREEAARIAAKRKEKKLARAKSMGKKEGENHNGGEGENGEEEAGDKEAPDLLDGILSDADEDMGDGDEDANNDGKEEDTGDEEMEEAPKQTKLDERISEDEKDGAVFWTRGRRRARAAANRDAATRNASENGMEEGITIRKSRSKAKGGKRVVPSSEITMGANDDAAAASNGHQEGEVATKKRLRSEKAPKKARRPRQRRKSDRAEA</sequence>
<proteinExistence type="predicted"/>
<feature type="compositionally biased region" description="Basic and acidic residues" evidence="1">
    <location>
        <begin position="234"/>
        <end position="244"/>
    </location>
</feature>
<accession>R7Q9F3</accession>
<dbReference type="RefSeq" id="XP_005714508.1">
    <property type="nucleotide sequence ID" value="XM_005714451.1"/>
</dbReference>
<dbReference type="PANTHER" id="PTHR34348:SF1">
    <property type="entry name" value="SURFEIT LOCUS PROTEIN 2"/>
    <property type="match status" value="1"/>
</dbReference>
<organism evidence="2 3">
    <name type="scientific">Chondrus crispus</name>
    <name type="common">Carrageen Irish moss</name>
    <name type="synonym">Polymorpha crispa</name>
    <dbReference type="NCBI Taxonomy" id="2769"/>
    <lineage>
        <taxon>Eukaryota</taxon>
        <taxon>Rhodophyta</taxon>
        <taxon>Florideophyceae</taxon>
        <taxon>Rhodymeniophycidae</taxon>
        <taxon>Gigartinales</taxon>
        <taxon>Gigartinaceae</taxon>
        <taxon>Chondrus</taxon>
    </lineage>
</organism>
<feature type="compositionally biased region" description="Low complexity" evidence="1">
    <location>
        <begin position="371"/>
        <end position="382"/>
    </location>
</feature>
<gene>
    <name evidence="2" type="ORF">CHC_T00003609001</name>
</gene>
<reference evidence="3" key="1">
    <citation type="journal article" date="2013" name="Proc. Natl. Acad. Sci. U.S.A.">
        <title>Genome structure and metabolic features in the red seaweed Chondrus crispus shed light on evolution of the Archaeplastida.</title>
        <authorList>
            <person name="Collen J."/>
            <person name="Porcel B."/>
            <person name="Carre W."/>
            <person name="Ball S.G."/>
            <person name="Chaparro C."/>
            <person name="Tonon T."/>
            <person name="Barbeyron T."/>
            <person name="Michel G."/>
            <person name="Noel B."/>
            <person name="Valentin K."/>
            <person name="Elias M."/>
            <person name="Artiguenave F."/>
            <person name="Arun A."/>
            <person name="Aury J.M."/>
            <person name="Barbosa-Neto J.F."/>
            <person name="Bothwell J.H."/>
            <person name="Bouget F.Y."/>
            <person name="Brillet L."/>
            <person name="Cabello-Hurtado F."/>
            <person name="Capella-Gutierrez S."/>
            <person name="Charrier B."/>
            <person name="Cladiere L."/>
            <person name="Cock J.M."/>
            <person name="Coelho S.M."/>
            <person name="Colleoni C."/>
            <person name="Czjzek M."/>
            <person name="Da Silva C."/>
            <person name="Delage L."/>
            <person name="Denoeud F."/>
            <person name="Deschamps P."/>
            <person name="Dittami S.M."/>
            <person name="Gabaldon T."/>
            <person name="Gachon C.M."/>
            <person name="Groisillier A."/>
            <person name="Herve C."/>
            <person name="Jabbari K."/>
            <person name="Katinka M."/>
            <person name="Kloareg B."/>
            <person name="Kowalczyk N."/>
            <person name="Labadie K."/>
            <person name="Leblanc C."/>
            <person name="Lopez P.J."/>
            <person name="McLachlan D.H."/>
            <person name="Meslet-Cladiere L."/>
            <person name="Moustafa A."/>
            <person name="Nehr Z."/>
            <person name="Nyvall Collen P."/>
            <person name="Panaud O."/>
            <person name="Partensky F."/>
            <person name="Poulain J."/>
            <person name="Rensing S.A."/>
            <person name="Rousvoal S."/>
            <person name="Samson G."/>
            <person name="Symeonidi A."/>
            <person name="Weissenbach J."/>
            <person name="Zambounis A."/>
            <person name="Wincker P."/>
            <person name="Boyen C."/>
        </authorList>
    </citation>
    <scope>NUCLEOTIDE SEQUENCE [LARGE SCALE GENOMIC DNA]</scope>
    <source>
        <strain evidence="3">cv. Stackhouse</strain>
    </source>
</reference>
<protein>
    <recommendedName>
        <fullName evidence="4">Surfeit locus protein 2</fullName>
    </recommendedName>
</protein>
<evidence type="ECO:0000313" key="3">
    <source>
        <dbReference type="Proteomes" id="UP000012073"/>
    </source>
</evidence>
<dbReference type="GeneID" id="17322226"/>
<keyword evidence="3" id="KW-1185">Reference proteome</keyword>
<dbReference type="AlphaFoldDB" id="R7Q9F3"/>
<evidence type="ECO:0008006" key="4">
    <source>
        <dbReference type="Google" id="ProtNLM"/>
    </source>
</evidence>
<feature type="compositionally biased region" description="Basic and acidic residues" evidence="1">
    <location>
        <begin position="384"/>
        <end position="400"/>
    </location>
</feature>
<name>R7Q9F3_CHOCR</name>
<dbReference type="KEGG" id="ccp:CHC_T00003609001"/>
<feature type="compositionally biased region" description="Basic residues" evidence="1">
    <location>
        <begin position="401"/>
        <end position="417"/>
    </location>
</feature>
<dbReference type="Pfam" id="PF05477">
    <property type="entry name" value="SURF2"/>
    <property type="match status" value="1"/>
</dbReference>
<dbReference type="OrthoDB" id="127285at2759"/>
<feature type="compositionally biased region" description="Basic and acidic residues" evidence="1">
    <location>
        <begin position="204"/>
        <end position="216"/>
    </location>
</feature>
<feature type="compositionally biased region" description="Low complexity" evidence="1">
    <location>
        <begin position="327"/>
        <end position="338"/>
    </location>
</feature>
<feature type="compositionally biased region" description="Basic and acidic residues" evidence="1">
    <location>
        <begin position="296"/>
        <end position="306"/>
    </location>
</feature>
<dbReference type="Proteomes" id="UP000012073">
    <property type="component" value="Unassembled WGS sequence"/>
</dbReference>
<feature type="region of interest" description="Disordered" evidence="1">
    <location>
        <begin position="204"/>
        <end position="417"/>
    </location>
</feature>
<evidence type="ECO:0000313" key="2">
    <source>
        <dbReference type="EMBL" id="CDF34689.1"/>
    </source>
</evidence>
<feature type="compositionally biased region" description="Acidic residues" evidence="1">
    <location>
        <begin position="268"/>
        <end position="295"/>
    </location>
</feature>
<dbReference type="STRING" id="2769.R7Q9F3"/>
<feature type="compositionally biased region" description="Basic residues" evidence="1">
    <location>
        <begin position="350"/>
        <end position="360"/>
    </location>
</feature>
<dbReference type="PANTHER" id="PTHR34348">
    <property type="entry name" value="SURFEIT LOCUS PROTEIN 2"/>
    <property type="match status" value="1"/>
</dbReference>
<dbReference type="EMBL" id="HG001706">
    <property type="protein sequence ID" value="CDF34689.1"/>
    <property type="molecule type" value="Genomic_DNA"/>
</dbReference>